<gene>
    <name evidence="9" type="ORF">EII11_01655</name>
</gene>
<evidence type="ECO:0000256" key="1">
    <source>
        <dbReference type="ARBA" id="ARBA00004651"/>
    </source>
</evidence>
<comment type="similarity">
    <text evidence="2">Belongs to the EamA transporter family.</text>
</comment>
<feature type="transmembrane region" description="Helical" evidence="7">
    <location>
        <begin position="56"/>
        <end position="73"/>
    </location>
</feature>
<evidence type="ECO:0000256" key="5">
    <source>
        <dbReference type="ARBA" id="ARBA00022989"/>
    </source>
</evidence>
<evidence type="ECO:0000256" key="4">
    <source>
        <dbReference type="ARBA" id="ARBA00022692"/>
    </source>
</evidence>
<organism evidence="9 10">
    <name type="scientific">Schaalia canis</name>
    <dbReference type="NCBI Taxonomy" id="100469"/>
    <lineage>
        <taxon>Bacteria</taxon>
        <taxon>Bacillati</taxon>
        <taxon>Actinomycetota</taxon>
        <taxon>Actinomycetes</taxon>
        <taxon>Actinomycetales</taxon>
        <taxon>Actinomycetaceae</taxon>
        <taxon>Schaalia</taxon>
    </lineage>
</organism>
<dbReference type="EMBL" id="RQZF01000001">
    <property type="protein sequence ID" value="RRC96575.1"/>
    <property type="molecule type" value="Genomic_DNA"/>
</dbReference>
<dbReference type="AlphaFoldDB" id="A0A3P1SIJ2"/>
<keyword evidence="3" id="KW-1003">Cell membrane</keyword>
<sequence length="296" mass="31334">MALVAITAVWGSSFVIIHDLVERIPPIDFLGVRFGIAGALIGLMRWRALREVPRYVWSRGIILGGVFACAQYAQTVGLAHTNASIAGFITGMYVVLTPVVLLVAFRVRVPAITWLAIAVATLGMAVLKLDAWSVGYGEAITLLAALLYAVHIVLLGQWSTPTNQVELTTIQMMTLGAVFIIGALPGGVALPSGVSEWAQMIYMALIAGLLALAVQTWAQSRISAAKTAIILTGEPVFAAVFAVLFGGEIVTTRMVGGGLLIVGAMLTTELYPLLRPRPTQQEIPVEPAQLSGKASS</sequence>
<dbReference type="Proteomes" id="UP000280444">
    <property type="component" value="Unassembled WGS sequence"/>
</dbReference>
<feature type="domain" description="EamA" evidence="8">
    <location>
        <begin position="3"/>
        <end position="127"/>
    </location>
</feature>
<dbReference type="InterPro" id="IPR037185">
    <property type="entry name" value="EmrE-like"/>
</dbReference>
<evidence type="ECO:0000256" key="7">
    <source>
        <dbReference type="SAM" id="Phobius"/>
    </source>
</evidence>
<comment type="caution">
    <text evidence="9">The sequence shown here is derived from an EMBL/GenBank/DDBJ whole genome shotgun (WGS) entry which is preliminary data.</text>
</comment>
<dbReference type="InterPro" id="IPR051258">
    <property type="entry name" value="Diverse_Substrate_Transporter"/>
</dbReference>
<keyword evidence="5 7" id="KW-1133">Transmembrane helix</keyword>
<dbReference type="SUPFAM" id="SSF103481">
    <property type="entry name" value="Multidrug resistance efflux transporter EmrE"/>
    <property type="match status" value="2"/>
</dbReference>
<dbReference type="PANTHER" id="PTHR42920:SF5">
    <property type="entry name" value="EAMA DOMAIN-CONTAINING PROTEIN"/>
    <property type="match status" value="1"/>
</dbReference>
<accession>A0A3P1SIJ2</accession>
<keyword evidence="6 7" id="KW-0472">Membrane</keyword>
<feature type="transmembrane region" description="Helical" evidence="7">
    <location>
        <begin position="229"/>
        <end position="249"/>
    </location>
</feature>
<feature type="transmembrane region" description="Helical" evidence="7">
    <location>
        <begin position="139"/>
        <end position="158"/>
    </location>
</feature>
<reference evidence="9 10" key="1">
    <citation type="submission" date="2018-11" db="EMBL/GenBank/DDBJ databases">
        <title>Genomes From Bacteria Associated with the Canine Oral Cavity: a Test Case for Automated Genome-Based Taxonomic Assignment.</title>
        <authorList>
            <person name="Coil D.A."/>
            <person name="Jospin G."/>
            <person name="Darling A.E."/>
            <person name="Wallis C."/>
            <person name="Davis I.J."/>
            <person name="Harris S."/>
            <person name="Eisen J.A."/>
            <person name="Holcombe L.J."/>
            <person name="O'Flynn C."/>
        </authorList>
    </citation>
    <scope>NUCLEOTIDE SEQUENCE [LARGE SCALE GENOMIC DNA]</scope>
    <source>
        <strain evidence="9 10">OH770</strain>
    </source>
</reference>
<name>A0A3P1SIJ2_9ACTO</name>
<evidence type="ECO:0000313" key="10">
    <source>
        <dbReference type="Proteomes" id="UP000280444"/>
    </source>
</evidence>
<evidence type="ECO:0000256" key="3">
    <source>
        <dbReference type="ARBA" id="ARBA00022475"/>
    </source>
</evidence>
<dbReference type="OrthoDB" id="3182968at2"/>
<evidence type="ECO:0000313" key="9">
    <source>
        <dbReference type="EMBL" id="RRC96575.1"/>
    </source>
</evidence>
<feature type="transmembrane region" description="Helical" evidence="7">
    <location>
        <begin position="197"/>
        <end position="217"/>
    </location>
</feature>
<protein>
    <submittedName>
        <fullName evidence="9">DMT family transporter</fullName>
    </submittedName>
</protein>
<feature type="transmembrane region" description="Helical" evidence="7">
    <location>
        <begin position="255"/>
        <end position="274"/>
    </location>
</feature>
<evidence type="ECO:0000256" key="2">
    <source>
        <dbReference type="ARBA" id="ARBA00007362"/>
    </source>
</evidence>
<evidence type="ECO:0000259" key="8">
    <source>
        <dbReference type="Pfam" id="PF00892"/>
    </source>
</evidence>
<dbReference type="InterPro" id="IPR000620">
    <property type="entry name" value="EamA_dom"/>
</dbReference>
<comment type="subcellular location">
    <subcellularLocation>
        <location evidence="1">Cell membrane</location>
        <topology evidence="1">Multi-pass membrane protein</topology>
    </subcellularLocation>
</comment>
<feature type="transmembrane region" description="Helical" evidence="7">
    <location>
        <begin position="111"/>
        <end position="127"/>
    </location>
</feature>
<feature type="domain" description="EamA" evidence="8">
    <location>
        <begin position="137"/>
        <end position="266"/>
    </location>
</feature>
<proteinExistence type="inferred from homology"/>
<dbReference type="GO" id="GO:0005886">
    <property type="term" value="C:plasma membrane"/>
    <property type="evidence" value="ECO:0007669"/>
    <property type="project" value="UniProtKB-SubCell"/>
</dbReference>
<feature type="transmembrane region" description="Helical" evidence="7">
    <location>
        <begin position="85"/>
        <end position="104"/>
    </location>
</feature>
<feature type="transmembrane region" description="Helical" evidence="7">
    <location>
        <begin position="170"/>
        <end position="191"/>
    </location>
</feature>
<dbReference type="PANTHER" id="PTHR42920">
    <property type="entry name" value="OS03G0707200 PROTEIN-RELATED"/>
    <property type="match status" value="1"/>
</dbReference>
<feature type="transmembrane region" description="Helical" evidence="7">
    <location>
        <begin position="24"/>
        <end position="44"/>
    </location>
</feature>
<keyword evidence="10" id="KW-1185">Reference proteome</keyword>
<evidence type="ECO:0000256" key="6">
    <source>
        <dbReference type="ARBA" id="ARBA00023136"/>
    </source>
</evidence>
<keyword evidence="4 7" id="KW-0812">Transmembrane</keyword>
<dbReference type="Pfam" id="PF00892">
    <property type="entry name" value="EamA"/>
    <property type="match status" value="2"/>
</dbReference>